<dbReference type="GO" id="GO:0005576">
    <property type="term" value="C:extracellular region"/>
    <property type="evidence" value="ECO:0007669"/>
    <property type="project" value="UniProtKB-SubCell"/>
</dbReference>
<dbReference type="Proteomes" id="UP001165083">
    <property type="component" value="Unassembled WGS sequence"/>
</dbReference>
<evidence type="ECO:0000256" key="1">
    <source>
        <dbReference type="ARBA" id="ARBA00004613"/>
    </source>
</evidence>
<reference evidence="7" key="1">
    <citation type="submission" date="2023-04" db="EMBL/GenBank/DDBJ databases">
        <title>Phytophthora lilii NBRC 32176.</title>
        <authorList>
            <person name="Ichikawa N."/>
            <person name="Sato H."/>
            <person name="Tonouchi N."/>
        </authorList>
    </citation>
    <scope>NUCLEOTIDE SEQUENCE</scope>
    <source>
        <strain evidence="7">NBRC 32176</strain>
    </source>
</reference>
<comment type="similarity">
    <text evidence="2 5">Belongs to the RxLR effector family.</text>
</comment>
<dbReference type="AlphaFoldDB" id="A0A9W6X012"/>
<evidence type="ECO:0000256" key="5">
    <source>
        <dbReference type="RuleBase" id="RU367124"/>
    </source>
</evidence>
<evidence type="ECO:0000256" key="4">
    <source>
        <dbReference type="ARBA" id="ARBA00022729"/>
    </source>
</evidence>
<sequence>MRFYYVALLAVATVLASTDAVTNDEETMVTKMMTNDVQEWERTLSTNDNDASTKRFLRKREFATDEEEGTMDEENEERGINEGVSNLAKTISTKAEPAAAAALSKTAKLDAMLKEAAAKRDSVFREWMLAHKDPDYILTHPDWVRKHFP</sequence>
<evidence type="ECO:0000313" key="8">
    <source>
        <dbReference type="Proteomes" id="UP001165083"/>
    </source>
</evidence>
<comment type="function">
    <text evidence="5">Effector that suppresses plant defense responses during pathogen infection.</text>
</comment>
<evidence type="ECO:0000313" key="7">
    <source>
        <dbReference type="EMBL" id="GMF24009.1"/>
    </source>
</evidence>
<evidence type="ECO:0000256" key="3">
    <source>
        <dbReference type="ARBA" id="ARBA00022525"/>
    </source>
</evidence>
<feature type="chain" id="PRO_5041014669" description="RxLR effector protein" evidence="5">
    <location>
        <begin position="21"/>
        <end position="149"/>
    </location>
</feature>
<dbReference type="Pfam" id="PF16810">
    <property type="entry name" value="RXLR"/>
    <property type="match status" value="1"/>
</dbReference>
<protein>
    <recommendedName>
        <fullName evidence="5">RxLR effector protein</fullName>
    </recommendedName>
</protein>
<feature type="signal peptide" evidence="5">
    <location>
        <begin position="1"/>
        <end position="20"/>
    </location>
</feature>
<dbReference type="InterPro" id="IPR031825">
    <property type="entry name" value="RXLR"/>
</dbReference>
<evidence type="ECO:0000256" key="2">
    <source>
        <dbReference type="ARBA" id="ARBA00010400"/>
    </source>
</evidence>
<name>A0A9W6X012_9STRA</name>
<comment type="domain">
    <text evidence="5">The RxLR-dEER motif acts to carry the protein into the host cell cytoplasm through binding to cell surface phosphatidylinositol-3-phosphate.</text>
</comment>
<comment type="caution">
    <text evidence="7">The sequence shown here is derived from an EMBL/GenBank/DDBJ whole genome shotgun (WGS) entry which is preliminary data.</text>
</comment>
<comment type="subcellular location">
    <subcellularLocation>
        <location evidence="1 5">Secreted</location>
    </subcellularLocation>
</comment>
<feature type="compositionally biased region" description="Acidic residues" evidence="6">
    <location>
        <begin position="64"/>
        <end position="76"/>
    </location>
</feature>
<feature type="region of interest" description="Disordered" evidence="6">
    <location>
        <begin position="62"/>
        <end position="81"/>
    </location>
</feature>
<keyword evidence="3 5" id="KW-0964">Secreted</keyword>
<organism evidence="7 8">
    <name type="scientific">Phytophthora lilii</name>
    <dbReference type="NCBI Taxonomy" id="2077276"/>
    <lineage>
        <taxon>Eukaryota</taxon>
        <taxon>Sar</taxon>
        <taxon>Stramenopiles</taxon>
        <taxon>Oomycota</taxon>
        <taxon>Peronosporomycetes</taxon>
        <taxon>Peronosporales</taxon>
        <taxon>Peronosporaceae</taxon>
        <taxon>Phytophthora</taxon>
    </lineage>
</organism>
<evidence type="ECO:0000256" key="6">
    <source>
        <dbReference type="SAM" id="MobiDB-lite"/>
    </source>
</evidence>
<gene>
    <name evidence="7" type="ORF">Plil01_000978300</name>
</gene>
<accession>A0A9W6X012</accession>
<proteinExistence type="inferred from homology"/>
<keyword evidence="8" id="KW-1185">Reference proteome</keyword>
<dbReference type="EMBL" id="BSXW01000499">
    <property type="protein sequence ID" value="GMF24009.1"/>
    <property type="molecule type" value="Genomic_DNA"/>
</dbReference>
<keyword evidence="4 5" id="KW-0732">Signal</keyword>